<dbReference type="Pfam" id="PF00646">
    <property type="entry name" value="F-box"/>
    <property type="match status" value="1"/>
</dbReference>
<dbReference type="Pfam" id="PF23635">
    <property type="entry name" value="Beta-prop_AT5G49610-like"/>
    <property type="match status" value="1"/>
</dbReference>
<dbReference type="PANTHER" id="PTHR32133">
    <property type="entry name" value="OS07G0120400 PROTEIN"/>
    <property type="match status" value="1"/>
</dbReference>
<evidence type="ECO:0000259" key="2">
    <source>
        <dbReference type="Pfam" id="PF00646"/>
    </source>
</evidence>
<dbReference type="EnsemblPlants" id="EMT08101">
    <property type="protein sequence ID" value="EMT08101"/>
    <property type="gene ID" value="F775_18649"/>
</dbReference>
<feature type="domain" description="F-box" evidence="2">
    <location>
        <begin position="10"/>
        <end position="48"/>
    </location>
</feature>
<dbReference type="InterPro" id="IPR056594">
    <property type="entry name" value="AT5G49610-like_b-prop"/>
</dbReference>
<evidence type="ECO:0000259" key="3">
    <source>
        <dbReference type="Pfam" id="PF23635"/>
    </source>
</evidence>
<name>M8B266_AEGTA</name>
<reference evidence="4" key="1">
    <citation type="submission" date="2015-06" db="UniProtKB">
        <authorList>
            <consortium name="EnsemblPlants"/>
        </authorList>
    </citation>
    <scope>IDENTIFICATION</scope>
</reference>
<feature type="domain" description="F-box protein AT5G49610-like beta-propeller" evidence="3">
    <location>
        <begin position="101"/>
        <end position="305"/>
    </location>
</feature>
<dbReference type="AlphaFoldDB" id="M8B266"/>
<dbReference type="InterPro" id="IPR036047">
    <property type="entry name" value="F-box-like_dom_sf"/>
</dbReference>
<feature type="region of interest" description="Disordered" evidence="1">
    <location>
        <begin position="511"/>
        <end position="549"/>
    </location>
</feature>
<dbReference type="SUPFAM" id="SSF81383">
    <property type="entry name" value="F-box domain"/>
    <property type="match status" value="1"/>
</dbReference>
<dbReference type="InterPro" id="IPR001810">
    <property type="entry name" value="F-box_dom"/>
</dbReference>
<evidence type="ECO:0000256" key="1">
    <source>
        <dbReference type="SAM" id="MobiDB-lite"/>
    </source>
</evidence>
<sequence length="589" mass="66209">MSIPAPLEDEDLLREILLRLPPLPSTLSRASLVCTRWRRILSDPRFLRRFSRHHPEPPLLGFFKGSTPYPFFIPVLDPPDRIPAERFFLPEITGDWEFLGCRHGLAVMLSESLCEVFVWHPLNGQQHRVPFPPDRSSATPKGSFCRCSATVMCVDDQDGHVQDDCFLNPSFKLVLICSRRDLKTSLACAYESVSGVWGNIVSASTRRMVMKLKPSILIRSAVYWLLHGGQILAFDIQRQTLAIIETPVDAQRWSFQLLRTDEDSVLGLAAMSKLGIHIRERKLNSDGVARWVLLQKINQLEGMLSNDFINGGMVGYDEELNVVVLSTYSGDFMLHLESMRIRLITKNNRRVDRMHFPYKNFYTAGEMGGSKSLNTRDLLMCYVGLIGKWMCHFYTIFHEYFYLIPIQFGDECLPTAMFKLNSPVQILFNPGQVNNIKVDISVNMVSVESSTSSGLSVSTVRFAEIQRLAHKPYPPLLSSSLTAAGFWYLPSSHLLLQSPPTFPSQLLLLSQSPHQGTGHAPPSRTPGRPHTARDARLDARGSTDPSPRSCIAVGVATAVNAKGSDDLHFPRGCGRQDTTLVRLRIFEPQ</sequence>
<dbReference type="Gene3D" id="1.20.1280.50">
    <property type="match status" value="1"/>
</dbReference>
<proteinExistence type="predicted"/>
<organism evidence="4">
    <name type="scientific">Aegilops tauschii</name>
    <name type="common">Tausch's goatgrass</name>
    <name type="synonym">Aegilops squarrosa</name>
    <dbReference type="NCBI Taxonomy" id="37682"/>
    <lineage>
        <taxon>Eukaryota</taxon>
        <taxon>Viridiplantae</taxon>
        <taxon>Streptophyta</taxon>
        <taxon>Embryophyta</taxon>
        <taxon>Tracheophyta</taxon>
        <taxon>Spermatophyta</taxon>
        <taxon>Magnoliopsida</taxon>
        <taxon>Liliopsida</taxon>
        <taxon>Poales</taxon>
        <taxon>Poaceae</taxon>
        <taxon>BOP clade</taxon>
        <taxon>Pooideae</taxon>
        <taxon>Triticodae</taxon>
        <taxon>Triticeae</taxon>
        <taxon>Triticinae</taxon>
        <taxon>Aegilops</taxon>
    </lineage>
</organism>
<protein>
    <submittedName>
        <fullName evidence="4">Uncharacterized protein</fullName>
    </submittedName>
</protein>
<dbReference type="PANTHER" id="PTHR32133:SF279">
    <property type="entry name" value="F-BOX DOMAIN-CONTAINING PROTEIN"/>
    <property type="match status" value="1"/>
</dbReference>
<feature type="compositionally biased region" description="Basic and acidic residues" evidence="1">
    <location>
        <begin position="531"/>
        <end position="541"/>
    </location>
</feature>
<accession>M8B266</accession>
<evidence type="ECO:0000313" key="4">
    <source>
        <dbReference type="EnsemblPlants" id="EMT08101"/>
    </source>
</evidence>